<feature type="compositionally biased region" description="Polar residues" evidence="1">
    <location>
        <begin position="95"/>
        <end position="106"/>
    </location>
</feature>
<name>A0ABD2L4Z9_9BILA</name>
<feature type="region of interest" description="Disordered" evidence="1">
    <location>
        <begin position="1"/>
        <end position="24"/>
    </location>
</feature>
<protein>
    <submittedName>
        <fullName evidence="2">Uncharacterized protein</fullName>
    </submittedName>
</protein>
<reference evidence="2 3" key="1">
    <citation type="submission" date="2024-10" db="EMBL/GenBank/DDBJ databases">
        <authorList>
            <person name="Kim D."/>
        </authorList>
    </citation>
    <scope>NUCLEOTIDE SEQUENCE [LARGE SCALE GENOMIC DNA]</scope>
    <source>
        <strain evidence="2">BH-2024</strain>
    </source>
</reference>
<proteinExistence type="predicted"/>
<dbReference type="EMBL" id="JBICBT010000549">
    <property type="protein sequence ID" value="KAL3110179.1"/>
    <property type="molecule type" value="Genomic_DNA"/>
</dbReference>
<feature type="region of interest" description="Disordered" evidence="1">
    <location>
        <begin position="82"/>
        <end position="106"/>
    </location>
</feature>
<comment type="caution">
    <text evidence="2">The sequence shown here is derived from an EMBL/GenBank/DDBJ whole genome shotgun (WGS) entry which is preliminary data.</text>
</comment>
<accession>A0ABD2L4Z9</accession>
<organism evidence="2 3">
    <name type="scientific">Heterodera trifolii</name>
    <dbReference type="NCBI Taxonomy" id="157864"/>
    <lineage>
        <taxon>Eukaryota</taxon>
        <taxon>Metazoa</taxon>
        <taxon>Ecdysozoa</taxon>
        <taxon>Nematoda</taxon>
        <taxon>Chromadorea</taxon>
        <taxon>Rhabditida</taxon>
        <taxon>Tylenchina</taxon>
        <taxon>Tylenchomorpha</taxon>
        <taxon>Tylenchoidea</taxon>
        <taxon>Heteroderidae</taxon>
        <taxon>Heteroderinae</taxon>
        <taxon>Heterodera</taxon>
    </lineage>
</organism>
<keyword evidence="3" id="KW-1185">Reference proteome</keyword>
<sequence>MAPLDEGPKAPPIELARAGSGRKCVGTDVPHAERAAARVFVFRMGPKRPENVTAEANRLSQRRGGNLRAKQNAAEMFAELTRKDGEASGGGRFTRYSSTRSFQRVK</sequence>
<evidence type="ECO:0000313" key="3">
    <source>
        <dbReference type="Proteomes" id="UP001620626"/>
    </source>
</evidence>
<dbReference type="Proteomes" id="UP001620626">
    <property type="component" value="Unassembled WGS sequence"/>
</dbReference>
<dbReference type="AlphaFoldDB" id="A0ABD2L4Z9"/>
<evidence type="ECO:0000256" key="1">
    <source>
        <dbReference type="SAM" id="MobiDB-lite"/>
    </source>
</evidence>
<evidence type="ECO:0000313" key="2">
    <source>
        <dbReference type="EMBL" id="KAL3110179.1"/>
    </source>
</evidence>
<gene>
    <name evidence="2" type="ORF">niasHT_015782</name>
</gene>